<proteinExistence type="predicted"/>
<comment type="caution">
    <text evidence="1">The sequence shown here is derived from an EMBL/GenBank/DDBJ whole genome shotgun (WGS) entry which is preliminary data.</text>
</comment>
<evidence type="ECO:0008006" key="3">
    <source>
        <dbReference type="Google" id="ProtNLM"/>
    </source>
</evidence>
<evidence type="ECO:0000313" key="2">
    <source>
        <dbReference type="Proteomes" id="UP000018211"/>
    </source>
</evidence>
<gene>
    <name evidence="1" type="ORF">VIBNISOn1_280035</name>
</gene>
<name>A0AAV2VRH2_9VIBR</name>
<organism evidence="1 2">
    <name type="scientific">Vibrio nigripulchritudo SOn1</name>
    <dbReference type="NCBI Taxonomy" id="1238450"/>
    <lineage>
        <taxon>Bacteria</taxon>
        <taxon>Pseudomonadati</taxon>
        <taxon>Pseudomonadota</taxon>
        <taxon>Gammaproteobacteria</taxon>
        <taxon>Vibrionales</taxon>
        <taxon>Vibrionaceae</taxon>
        <taxon>Vibrio</taxon>
    </lineage>
</organism>
<dbReference type="Proteomes" id="UP000018211">
    <property type="component" value="Unassembled WGS sequence"/>
</dbReference>
<reference evidence="1 2" key="1">
    <citation type="journal article" date="2013" name="ISME J.">
        <title>Comparative genomics of pathogenic lineages of Vibrio nigripulchritudo identifies virulence-associated traits.</title>
        <authorList>
            <person name="Goudenege D."/>
            <person name="Labreuche Y."/>
            <person name="Krin E."/>
            <person name="Ansquer D."/>
            <person name="Mangenot S."/>
            <person name="Calteau A."/>
            <person name="Medigue C."/>
            <person name="Mazel D."/>
            <person name="Polz M.F."/>
            <person name="Le Roux F."/>
        </authorList>
    </citation>
    <scope>NUCLEOTIDE SEQUENCE [LARGE SCALE GENOMIC DNA]</scope>
    <source>
        <strain evidence="1 2">SOn1</strain>
    </source>
</reference>
<sequence>MVVTIHNKKLTFWEVPPCELTPLKQKRRPKATFFVGL</sequence>
<evidence type="ECO:0000313" key="1">
    <source>
        <dbReference type="EMBL" id="CCO47266.1"/>
    </source>
</evidence>
<protein>
    <recommendedName>
        <fullName evidence="3">Transposase</fullName>
    </recommendedName>
</protein>
<dbReference type="EMBL" id="CAOF01000118">
    <property type="protein sequence ID" value="CCO47266.1"/>
    <property type="molecule type" value="Genomic_DNA"/>
</dbReference>
<dbReference type="AlphaFoldDB" id="A0AAV2VRH2"/>
<accession>A0AAV2VRH2</accession>